<comment type="caution">
    <text evidence="2">The sequence shown here is derived from an EMBL/GenBank/DDBJ whole genome shotgun (WGS) entry which is preliminary data.</text>
</comment>
<organism evidence="2 3">
    <name type="scientific">Aureicoccus marinus</name>
    <dbReference type="NCBI Taxonomy" id="754435"/>
    <lineage>
        <taxon>Bacteria</taxon>
        <taxon>Pseudomonadati</taxon>
        <taxon>Bacteroidota</taxon>
        <taxon>Flavobacteriia</taxon>
        <taxon>Flavobacteriales</taxon>
        <taxon>Flavobacteriaceae</taxon>
        <taxon>Aureicoccus</taxon>
    </lineage>
</organism>
<evidence type="ECO:0000313" key="2">
    <source>
        <dbReference type="EMBL" id="PQJ15009.1"/>
    </source>
</evidence>
<feature type="domain" description="BCE-2095-like N-terminal" evidence="1">
    <location>
        <begin position="114"/>
        <end position="198"/>
    </location>
</feature>
<protein>
    <recommendedName>
        <fullName evidence="1">BCE-2095-like N-terminal domain-containing protein</fullName>
    </recommendedName>
</protein>
<reference evidence="3" key="1">
    <citation type="submission" date="2016-11" db="EMBL/GenBank/DDBJ databases">
        <title>Trade-off between light-utilization and light-protection in marine flavobacteria.</title>
        <authorList>
            <person name="Kumagai Y."/>
            <person name="Yoshizawa S."/>
            <person name="Kogure K."/>
        </authorList>
    </citation>
    <scope>NUCLEOTIDE SEQUENCE [LARGE SCALE GENOMIC DNA]</scope>
    <source>
        <strain evidence="3">SG-18</strain>
    </source>
</reference>
<dbReference type="RefSeq" id="WP_105000661.1">
    <property type="nucleotide sequence ID" value="NZ_MQVX01000001.1"/>
</dbReference>
<dbReference type="OrthoDB" id="1404833at2"/>
<dbReference type="Proteomes" id="UP000239366">
    <property type="component" value="Unassembled WGS sequence"/>
</dbReference>
<dbReference type="EMBL" id="MQVX01000001">
    <property type="protein sequence ID" value="PQJ15009.1"/>
    <property type="molecule type" value="Genomic_DNA"/>
</dbReference>
<gene>
    <name evidence="2" type="ORF">BST99_04020</name>
</gene>
<dbReference type="InterPro" id="IPR054527">
    <property type="entry name" value="BCE_2095-like_N"/>
</dbReference>
<evidence type="ECO:0000259" key="1">
    <source>
        <dbReference type="Pfam" id="PF22316"/>
    </source>
</evidence>
<proteinExistence type="predicted"/>
<dbReference type="AlphaFoldDB" id="A0A2S7T503"/>
<keyword evidence="3" id="KW-1185">Reference proteome</keyword>
<name>A0A2S7T503_9FLAO</name>
<sequence length="200" mass="23430">MKEVFLTALIRSRQFKKIEEAVKNFELLDQTEAETLAKLYLKMGTEFLLINEPNRARLYLQRISRLPSNSIQSHTRASALFYSEDYSAFLELYLQEREKDVAWTGQHETISWQAIALTKMGRLKEAEMLFDEHKEQANSAVSYAEAQFQVIAGQEEKAMKLLRTALDQGHYYTRSSFANDPLLDRLHNRSDFHQLLRLRH</sequence>
<accession>A0A2S7T503</accession>
<dbReference type="Pfam" id="PF22316">
    <property type="entry name" value="ABhydrolase-like_N"/>
    <property type="match status" value="1"/>
</dbReference>
<evidence type="ECO:0000313" key="3">
    <source>
        <dbReference type="Proteomes" id="UP000239366"/>
    </source>
</evidence>
<dbReference type="SUPFAM" id="SSF48452">
    <property type="entry name" value="TPR-like"/>
    <property type="match status" value="1"/>
</dbReference>
<dbReference type="Gene3D" id="1.25.40.10">
    <property type="entry name" value="Tetratricopeptide repeat domain"/>
    <property type="match status" value="1"/>
</dbReference>
<dbReference type="InterPro" id="IPR011990">
    <property type="entry name" value="TPR-like_helical_dom_sf"/>
</dbReference>